<evidence type="ECO:0000256" key="4">
    <source>
        <dbReference type="ARBA" id="ARBA00022840"/>
    </source>
</evidence>
<dbReference type="InterPro" id="IPR011545">
    <property type="entry name" value="DEAD/DEAH_box_helicase_dom"/>
</dbReference>
<evidence type="ECO:0000256" key="3">
    <source>
        <dbReference type="ARBA" id="ARBA00022806"/>
    </source>
</evidence>
<evidence type="ECO:0008006" key="11">
    <source>
        <dbReference type="Google" id="ProtNLM"/>
    </source>
</evidence>
<dbReference type="InterPro" id="IPR050079">
    <property type="entry name" value="DEAD_box_RNA_helicase"/>
</dbReference>
<evidence type="ECO:0000256" key="5">
    <source>
        <dbReference type="ARBA" id="ARBA00022884"/>
    </source>
</evidence>
<dbReference type="Pfam" id="PF00271">
    <property type="entry name" value="Helicase_C"/>
    <property type="match status" value="1"/>
</dbReference>
<dbReference type="InterPro" id="IPR001650">
    <property type="entry name" value="Helicase_C-like"/>
</dbReference>
<protein>
    <recommendedName>
        <fullName evidence="11">P-loop containing nucleoside triphosphate hydrolase protein</fullName>
    </recommendedName>
</protein>
<keyword evidence="3" id="KW-0347">Helicase</keyword>
<dbReference type="CDD" id="cd00268">
    <property type="entry name" value="DEADc"/>
    <property type="match status" value="1"/>
</dbReference>
<dbReference type="GO" id="GO:0005829">
    <property type="term" value="C:cytosol"/>
    <property type="evidence" value="ECO:0007669"/>
    <property type="project" value="TreeGrafter"/>
</dbReference>
<evidence type="ECO:0000313" key="9">
    <source>
        <dbReference type="EMBL" id="KAJ1975357.1"/>
    </source>
</evidence>
<dbReference type="CDD" id="cd18787">
    <property type="entry name" value="SF2_C_DEAD"/>
    <property type="match status" value="1"/>
</dbReference>
<dbReference type="OrthoDB" id="10256233at2759"/>
<evidence type="ECO:0000256" key="6">
    <source>
        <dbReference type="SAM" id="MobiDB-lite"/>
    </source>
</evidence>
<dbReference type="AlphaFoldDB" id="A0A9W8B0R4"/>
<gene>
    <name evidence="9" type="ORF">H4R34_004364</name>
</gene>
<evidence type="ECO:0000256" key="1">
    <source>
        <dbReference type="ARBA" id="ARBA00022741"/>
    </source>
</evidence>
<dbReference type="Gene3D" id="3.40.50.300">
    <property type="entry name" value="P-loop containing nucleotide triphosphate hydrolases"/>
    <property type="match status" value="2"/>
</dbReference>
<keyword evidence="1" id="KW-0547">Nucleotide-binding</keyword>
<keyword evidence="4" id="KW-0067">ATP-binding</keyword>
<dbReference type="GO" id="GO:0005524">
    <property type="term" value="F:ATP binding"/>
    <property type="evidence" value="ECO:0007669"/>
    <property type="project" value="UniProtKB-KW"/>
</dbReference>
<dbReference type="Pfam" id="PF00270">
    <property type="entry name" value="DEAD"/>
    <property type="match status" value="1"/>
</dbReference>
<evidence type="ECO:0000259" key="8">
    <source>
        <dbReference type="PROSITE" id="PS51194"/>
    </source>
</evidence>
<keyword evidence="10" id="KW-1185">Reference proteome</keyword>
<dbReference type="InterPro" id="IPR014001">
    <property type="entry name" value="Helicase_ATP-bd"/>
</dbReference>
<organism evidence="9 10">
    <name type="scientific">Dimargaris verticillata</name>
    <dbReference type="NCBI Taxonomy" id="2761393"/>
    <lineage>
        <taxon>Eukaryota</taxon>
        <taxon>Fungi</taxon>
        <taxon>Fungi incertae sedis</taxon>
        <taxon>Zoopagomycota</taxon>
        <taxon>Kickxellomycotina</taxon>
        <taxon>Dimargaritomycetes</taxon>
        <taxon>Dimargaritales</taxon>
        <taxon>Dimargaritaceae</taxon>
        <taxon>Dimargaris</taxon>
    </lineage>
</organism>
<dbReference type="PANTHER" id="PTHR47959">
    <property type="entry name" value="ATP-DEPENDENT RNA HELICASE RHLE-RELATED"/>
    <property type="match status" value="1"/>
</dbReference>
<dbReference type="SMART" id="SM00487">
    <property type="entry name" value="DEXDc"/>
    <property type="match status" value="1"/>
</dbReference>
<feature type="domain" description="Helicase C-terminal" evidence="8">
    <location>
        <begin position="365"/>
        <end position="534"/>
    </location>
</feature>
<proteinExistence type="predicted"/>
<dbReference type="PANTHER" id="PTHR47959:SF14">
    <property type="entry name" value="DEAD-BOX ATP-DEPENDENT RNA HELICASE 28"/>
    <property type="match status" value="1"/>
</dbReference>
<name>A0A9W8B0R4_9FUNG</name>
<dbReference type="PROSITE" id="PS51192">
    <property type="entry name" value="HELICASE_ATP_BIND_1"/>
    <property type="match status" value="1"/>
</dbReference>
<comment type="caution">
    <text evidence="9">The sequence shown here is derived from an EMBL/GenBank/DDBJ whole genome shotgun (WGS) entry which is preliminary data.</text>
</comment>
<keyword evidence="5" id="KW-0694">RNA-binding</keyword>
<dbReference type="SUPFAM" id="SSF52540">
    <property type="entry name" value="P-loop containing nucleoside triphosphate hydrolases"/>
    <property type="match status" value="1"/>
</dbReference>
<evidence type="ECO:0000313" key="10">
    <source>
        <dbReference type="Proteomes" id="UP001151582"/>
    </source>
</evidence>
<dbReference type="GO" id="GO:0003724">
    <property type="term" value="F:RNA helicase activity"/>
    <property type="evidence" value="ECO:0007669"/>
    <property type="project" value="TreeGrafter"/>
</dbReference>
<dbReference type="GO" id="GO:0003723">
    <property type="term" value="F:RNA binding"/>
    <property type="evidence" value="ECO:0007669"/>
    <property type="project" value="UniProtKB-KW"/>
</dbReference>
<dbReference type="InterPro" id="IPR044742">
    <property type="entry name" value="DEAD/DEAH_RhlB"/>
</dbReference>
<dbReference type="Proteomes" id="UP001151582">
    <property type="component" value="Unassembled WGS sequence"/>
</dbReference>
<dbReference type="InterPro" id="IPR027417">
    <property type="entry name" value="P-loop_NTPase"/>
</dbReference>
<accession>A0A9W8B0R4</accession>
<dbReference type="GO" id="GO:0016787">
    <property type="term" value="F:hydrolase activity"/>
    <property type="evidence" value="ECO:0007669"/>
    <property type="project" value="UniProtKB-KW"/>
</dbReference>
<dbReference type="PROSITE" id="PS51194">
    <property type="entry name" value="HELICASE_CTER"/>
    <property type="match status" value="1"/>
</dbReference>
<feature type="domain" description="Helicase ATP-binding" evidence="7">
    <location>
        <begin position="145"/>
        <end position="354"/>
    </location>
</feature>
<evidence type="ECO:0000256" key="2">
    <source>
        <dbReference type="ARBA" id="ARBA00022801"/>
    </source>
</evidence>
<sequence>MYPRLRSTVVVNAWHRTSSAPPGARRRPGLVCISRQASSATFSLRSGSTPPVLVTNAPAQLTPRFTSPTLASFSTQTVAQRQRLADLVENALSELSKPMDDGLDESTSEKVLARFKRLGLSDAVATAVAQRTTWEAPLTIQRRVIPSVLAGDNVVASAFTGQGKTAAFALPLLDRIHQARKSNPALSTGAAAVTASPVALILAPSCDLASQIVQEIDRFGESLGIRTIILSNETNCERQLLRFEPSVDIVVGTPGRIAYHLNKAQQDLQASPGDTPNLIPRPRLDLSGVRHFVLDECDRLFSLGFLAPVTQLWQALPRNNPNQKITMQTIVTSATIAEDVHNFVLRVAPIHALHHLNAEMRVSSSVTQIVYDVSKQRKTALLLYFLRRRGNVSLKGGKVLVFARTIARTQNLAERLGAQGFLTAALHSDCTTAQRKQIISNFSLGNLNVVVATDLAMRGIDIPGITHVVNYDVPSSAEDYIHRVGRTGRAGQTGTALTFVSKEYEDMYLRDHQLARRDEQELMRQIEAKVGDYRSTENGIQRRKIPGPFRDEPQVWKERSSYNHIPSAIPSAPDTSDAVSAPAHGGPGTMAPVARPRNAKLDAKPSPGATIATHTFAHRQPGAPVRAVDEVFHEYSVRRALGHGLDPRLLKPNSSAKLDPALARKNLKKYKAKLRAH</sequence>
<reference evidence="9" key="1">
    <citation type="submission" date="2022-07" db="EMBL/GenBank/DDBJ databases">
        <title>Phylogenomic reconstructions and comparative analyses of Kickxellomycotina fungi.</title>
        <authorList>
            <person name="Reynolds N.K."/>
            <person name="Stajich J.E."/>
            <person name="Barry K."/>
            <person name="Grigoriev I.V."/>
            <person name="Crous P."/>
            <person name="Smith M.E."/>
        </authorList>
    </citation>
    <scope>NUCLEOTIDE SEQUENCE</scope>
    <source>
        <strain evidence="9">RSA 567</strain>
    </source>
</reference>
<keyword evidence="2" id="KW-0378">Hydrolase</keyword>
<feature type="region of interest" description="Disordered" evidence="6">
    <location>
        <begin position="569"/>
        <end position="594"/>
    </location>
</feature>
<evidence type="ECO:0000259" key="7">
    <source>
        <dbReference type="PROSITE" id="PS51192"/>
    </source>
</evidence>
<dbReference type="EMBL" id="JANBQB010000536">
    <property type="protein sequence ID" value="KAJ1975357.1"/>
    <property type="molecule type" value="Genomic_DNA"/>
</dbReference>
<dbReference type="SMART" id="SM00490">
    <property type="entry name" value="HELICc"/>
    <property type="match status" value="1"/>
</dbReference>